<name>A0A2P2LMR0_RHIMU</name>
<accession>A0A2P2LMR0</accession>
<keyword evidence="1" id="KW-0732">Signal</keyword>
<evidence type="ECO:0000256" key="1">
    <source>
        <dbReference type="SAM" id="SignalP"/>
    </source>
</evidence>
<sequence length="50" mass="5655">MATLKSLRVFFLALLVIASPLVQGCSQSKFLDLDPHMPTFLCYVVNWNLL</sequence>
<feature type="chain" id="PRO_5015131772" evidence="1">
    <location>
        <begin position="25"/>
        <end position="50"/>
    </location>
</feature>
<protein>
    <submittedName>
        <fullName evidence="2">Uncharacterized protein</fullName>
    </submittedName>
</protein>
<reference evidence="2" key="1">
    <citation type="submission" date="2018-02" db="EMBL/GenBank/DDBJ databases">
        <title>Rhizophora mucronata_Transcriptome.</title>
        <authorList>
            <person name="Meera S.P."/>
            <person name="Sreeshan A."/>
            <person name="Augustine A."/>
        </authorList>
    </citation>
    <scope>NUCLEOTIDE SEQUENCE</scope>
    <source>
        <tissue evidence="2">Leaf</tissue>
    </source>
</reference>
<dbReference type="PROSITE" id="PS51257">
    <property type="entry name" value="PROKAR_LIPOPROTEIN"/>
    <property type="match status" value="1"/>
</dbReference>
<proteinExistence type="predicted"/>
<organism evidence="2">
    <name type="scientific">Rhizophora mucronata</name>
    <name type="common">Asiatic mangrove</name>
    <dbReference type="NCBI Taxonomy" id="61149"/>
    <lineage>
        <taxon>Eukaryota</taxon>
        <taxon>Viridiplantae</taxon>
        <taxon>Streptophyta</taxon>
        <taxon>Embryophyta</taxon>
        <taxon>Tracheophyta</taxon>
        <taxon>Spermatophyta</taxon>
        <taxon>Magnoliopsida</taxon>
        <taxon>eudicotyledons</taxon>
        <taxon>Gunneridae</taxon>
        <taxon>Pentapetalae</taxon>
        <taxon>rosids</taxon>
        <taxon>fabids</taxon>
        <taxon>Malpighiales</taxon>
        <taxon>Rhizophoraceae</taxon>
        <taxon>Rhizophora</taxon>
    </lineage>
</organism>
<feature type="signal peptide" evidence="1">
    <location>
        <begin position="1"/>
        <end position="24"/>
    </location>
</feature>
<evidence type="ECO:0000313" key="2">
    <source>
        <dbReference type="EMBL" id="MBX19242.1"/>
    </source>
</evidence>
<dbReference type="AlphaFoldDB" id="A0A2P2LMR0"/>
<dbReference type="EMBL" id="GGEC01038758">
    <property type="protein sequence ID" value="MBX19242.1"/>
    <property type="molecule type" value="Transcribed_RNA"/>
</dbReference>